<organism evidence="1 2">
    <name type="scientific">Chitinophaga agrisoli</name>
    <dbReference type="NCBI Taxonomy" id="2607653"/>
    <lineage>
        <taxon>Bacteria</taxon>
        <taxon>Pseudomonadati</taxon>
        <taxon>Bacteroidota</taxon>
        <taxon>Chitinophagia</taxon>
        <taxon>Chitinophagales</taxon>
        <taxon>Chitinophagaceae</taxon>
        <taxon>Chitinophaga</taxon>
    </lineage>
</organism>
<proteinExistence type="predicted"/>
<dbReference type="Proteomes" id="UP000324611">
    <property type="component" value="Unassembled WGS sequence"/>
</dbReference>
<dbReference type="AlphaFoldDB" id="A0A5B2VNR7"/>
<keyword evidence="2" id="KW-1185">Reference proteome</keyword>
<reference evidence="1 2" key="2">
    <citation type="submission" date="2019-09" db="EMBL/GenBank/DDBJ databases">
        <authorList>
            <person name="Jin C."/>
        </authorList>
    </citation>
    <scope>NUCLEOTIDE SEQUENCE [LARGE SCALE GENOMIC DNA]</scope>
    <source>
        <strain evidence="1 2">BN140078</strain>
    </source>
</reference>
<accession>A0A5B2VNR7</accession>
<evidence type="ECO:0000313" key="1">
    <source>
        <dbReference type="EMBL" id="KAA2241323.1"/>
    </source>
</evidence>
<dbReference type="PANTHER" id="PTHR36452:SF1">
    <property type="entry name" value="DUF2461 DOMAIN-CONTAINING PROTEIN"/>
    <property type="match status" value="1"/>
</dbReference>
<dbReference type="PANTHER" id="PTHR36452">
    <property type="entry name" value="CHROMOSOME 12, WHOLE GENOME SHOTGUN SEQUENCE"/>
    <property type="match status" value="1"/>
</dbReference>
<dbReference type="PIRSF" id="PIRSF028451">
    <property type="entry name" value="UCP028451"/>
    <property type="match status" value="1"/>
</dbReference>
<dbReference type="InterPro" id="IPR015996">
    <property type="entry name" value="UCP028451"/>
</dbReference>
<name>A0A5B2VNR7_9BACT</name>
<dbReference type="Pfam" id="PF09365">
    <property type="entry name" value="DUF2461"/>
    <property type="match status" value="1"/>
</dbReference>
<dbReference type="InterPro" id="IPR012808">
    <property type="entry name" value="CHP02453"/>
</dbReference>
<gene>
    <name evidence="1" type="ORF">F0L74_15575</name>
</gene>
<reference evidence="1 2" key="1">
    <citation type="submission" date="2019-09" db="EMBL/GenBank/DDBJ databases">
        <title>Chitinophaga ginsengihumi sp. nov., isolated from soil of ginseng rhizosphere.</title>
        <authorList>
            <person name="Lee J."/>
        </authorList>
    </citation>
    <scope>NUCLEOTIDE SEQUENCE [LARGE SCALE GENOMIC DNA]</scope>
    <source>
        <strain evidence="1 2">BN140078</strain>
    </source>
</reference>
<comment type="caution">
    <text evidence="1">The sequence shown here is derived from an EMBL/GenBank/DDBJ whole genome shotgun (WGS) entry which is preliminary data.</text>
</comment>
<dbReference type="EMBL" id="VUOC01000003">
    <property type="protein sequence ID" value="KAA2241323.1"/>
    <property type="molecule type" value="Genomic_DNA"/>
</dbReference>
<protein>
    <submittedName>
        <fullName evidence="1">DUF2461 domain-containing protein</fullName>
    </submittedName>
</protein>
<dbReference type="NCBIfam" id="TIGR02453">
    <property type="entry name" value="TIGR02453 family protein"/>
    <property type="match status" value="1"/>
</dbReference>
<sequence>MAAKKQTGLPKQVFDYLEALKENNNREWFESNRLTYQGILSMVETFADELLAQMNTFDVIETPSGKASLFRIYRDVRFSKDKSPYKIHWAGRFKRATKFRRGGYYFELEPGNTILAGGFRNPNADDLKKIRDDIAFDPGPLQAILKDRKFVATFGALQGEQLKVVPRGYERDHPAGDLLKYKQFLLIRKFTDEEVLDKGFVIAAARTFQQMSGFFDYMSSVLVADSNGELS</sequence>
<dbReference type="RefSeq" id="WP_149838838.1">
    <property type="nucleotide sequence ID" value="NZ_VUOC01000003.1"/>
</dbReference>
<evidence type="ECO:0000313" key="2">
    <source>
        <dbReference type="Proteomes" id="UP000324611"/>
    </source>
</evidence>